<dbReference type="InterPro" id="IPR052901">
    <property type="entry name" value="Bact_TGase-like"/>
</dbReference>
<dbReference type="PANTHER" id="PTHR42736">
    <property type="entry name" value="PROTEIN-GLUTAMINE GAMMA-GLUTAMYLTRANSFERASE"/>
    <property type="match status" value="1"/>
</dbReference>
<dbReference type="SUPFAM" id="SSF54001">
    <property type="entry name" value="Cysteine proteinases"/>
    <property type="match status" value="1"/>
</dbReference>
<gene>
    <name evidence="4" type="ORF">GJR97_15640</name>
</gene>
<name>A0A6L5R5I9_9MICO</name>
<feature type="transmembrane region" description="Helical" evidence="2">
    <location>
        <begin position="221"/>
        <end position="238"/>
    </location>
</feature>
<evidence type="ECO:0000313" key="5">
    <source>
        <dbReference type="Proteomes" id="UP000476511"/>
    </source>
</evidence>
<feature type="transmembrane region" description="Helical" evidence="2">
    <location>
        <begin position="82"/>
        <end position="103"/>
    </location>
</feature>
<keyword evidence="2" id="KW-0472">Membrane</keyword>
<feature type="transmembrane region" description="Helical" evidence="2">
    <location>
        <begin position="194"/>
        <end position="214"/>
    </location>
</feature>
<comment type="caution">
    <text evidence="4">The sequence shown here is derived from an EMBL/GenBank/DDBJ whole genome shotgun (WGS) entry which is preliminary data.</text>
</comment>
<dbReference type="Pfam" id="PF01841">
    <property type="entry name" value="Transglut_core"/>
    <property type="match status" value="1"/>
</dbReference>
<dbReference type="InterPro" id="IPR002931">
    <property type="entry name" value="Transglutaminase-like"/>
</dbReference>
<feature type="compositionally biased region" description="Low complexity" evidence="1">
    <location>
        <begin position="647"/>
        <end position="664"/>
    </location>
</feature>
<evidence type="ECO:0000256" key="1">
    <source>
        <dbReference type="SAM" id="MobiDB-lite"/>
    </source>
</evidence>
<dbReference type="SMART" id="SM00460">
    <property type="entry name" value="TGc"/>
    <property type="match status" value="1"/>
</dbReference>
<organism evidence="4 5">
    <name type="scientific">Agromyces kandeliae</name>
    <dbReference type="NCBI Taxonomy" id="2666141"/>
    <lineage>
        <taxon>Bacteria</taxon>
        <taxon>Bacillati</taxon>
        <taxon>Actinomycetota</taxon>
        <taxon>Actinomycetes</taxon>
        <taxon>Micrococcales</taxon>
        <taxon>Microbacteriaceae</taxon>
        <taxon>Agromyces</taxon>
    </lineage>
</organism>
<dbReference type="InterPro" id="IPR038765">
    <property type="entry name" value="Papain-like_cys_pep_sf"/>
</dbReference>
<dbReference type="Pfam" id="PF11992">
    <property type="entry name" value="TgpA_N"/>
    <property type="match status" value="1"/>
</dbReference>
<feature type="compositionally biased region" description="Polar residues" evidence="1">
    <location>
        <begin position="29"/>
        <end position="41"/>
    </location>
</feature>
<dbReference type="Proteomes" id="UP000476511">
    <property type="component" value="Unassembled WGS sequence"/>
</dbReference>
<dbReference type="InterPro" id="IPR021878">
    <property type="entry name" value="TgpA_N"/>
</dbReference>
<keyword evidence="2" id="KW-0812">Transmembrane</keyword>
<keyword evidence="2" id="KW-1133">Transmembrane helix</keyword>
<dbReference type="PANTHER" id="PTHR42736:SF1">
    <property type="entry name" value="PROTEIN-GLUTAMINE GAMMA-GLUTAMYLTRANSFERASE"/>
    <property type="match status" value="1"/>
</dbReference>
<feature type="domain" description="Transglutaminase-like" evidence="3">
    <location>
        <begin position="556"/>
        <end position="631"/>
    </location>
</feature>
<feature type="compositionally biased region" description="Low complexity" evidence="1">
    <location>
        <begin position="8"/>
        <end position="28"/>
    </location>
</feature>
<accession>A0A6L5R5I9</accession>
<dbReference type="Gene3D" id="3.10.620.30">
    <property type="match status" value="1"/>
</dbReference>
<evidence type="ECO:0000259" key="3">
    <source>
        <dbReference type="SMART" id="SM00460"/>
    </source>
</evidence>
<dbReference type="AlphaFoldDB" id="A0A6L5R5I9"/>
<keyword evidence="5" id="KW-1185">Reference proteome</keyword>
<feature type="transmembrane region" description="Helical" evidence="2">
    <location>
        <begin position="244"/>
        <end position="262"/>
    </location>
</feature>
<feature type="transmembrane region" description="Helical" evidence="2">
    <location>
        <begin position="690"/>
        <end position="711"/>
    </location>
</feature>
<evidence type="ECO:0000256" key="2">
    <source>
        <dbReference type="SAM" id="Phobius"/>
    </source>
</evidence>
<protein>
    <recommendedName>
        <fullName evidence="3">Transglutaminase-like domain-containing protein</fullName>
    </recommendedName>
</protein>
<evidence type="ECO:0000313" key="4">
    <source>
        <dbReference type="EMBL" id="MRX45150.1"/>
    </source>
</evidence>
<sequence length="870" mass="90288">MPPRRSSHSAVRSSPRSRSPPTASRPASWTGSRRPTGGSSACTGPPTCPPRGRTRGAPPARPCAREVAVGPDRYPLTRAQSLALSGASLLLLLVATTALGPLIAGSGWWWAGAVVAVAVIGGGAALRAVRTPPSLVPPLELVVMLLALTLLFAGGTSLALVIPTAETFAVFGELTEGARRTIEQQSVPAIPVPALVFAITVGVGLIAVFLDLLVQTVRVPALAAIPMLVPVLVPGLFLAEGADAPALVLTAAAYLLLLRVDVRVRRAAELVQEDDRDDAPVVSAPKRAPIVSTMGASLGLAAIGLVAASVIAAATPSVSTSFLVGTGGPATLFARGVSPYVDLGRDLRRPEPVPAFSYVSPEGERPYFTLLTIERLEGQVWSATDRAVDGDNTLGTLPGPDGLDDDVLVEPRPIAVQVDQVRTAWLPVPYPTTEVSGVSGSWFWDQGTLNVRSVDSTTLGQQYRLTHLDVRPDVTQLRSAPVPSPGAVADATRRLPEDVPPIIAETAAAVTASAPTRYDAAVAIQAYLRGSDFEYSESAPVAEGYDGAGFDAIAAFLEQGAGYCVHFASTMAVLAREVGIPSRISIGYTAGTPGDGRVDDQIVIEVDSHDLHAWPELYFEGVGWVPFEPTPGRGSVPDYSRPNAGQTAPGVVPTGPAATPGATGRPEGDPDRALGGPGGTASAGAQAAQLGLIGLAVTLVLLLPAMIRIGVRAARRGGIRSGERPADAAWRELLATAVDLGLPVDPRRTVRGLAAELAERPAFRADPESPPGERVEARAALERVRDAVERERYGRVRGRDAAVDAESVAPAGAEDLERARRSALAADLEASSDALRADAPAVRRVAAVLLPGSLRPSARVAFGRPAPPGE</sequence>
<feature type="transmembrane region" description="Helical" evidence="2">
    <location>
        <begin position="109"/>
        <end position="129"/>
    </location>
</feature>
<feature type="region of interest" description="Disordered" evidence="1">
    <location>
        <begin position="1"/>
        <end position="63"/>
    </location>
</feature>
<proteinExistence type="predicted"/>
<dbReference type="EMBL" id="WKJD01000019">
    <property type="protein sequence ID" value="MRX45150.1"/>
    <property type="molecule type" value="Genomic_DNA"/>
</dbReference>
<reference evidence="4 5" key="1">
    <citation type="submission" date="2019-11" db="EMBL/GenBank/DDBJ databases">
        <title>Agromyces kandeliae sp. nov., isolated from mangrove soil.</title>
        <authorList>
            <person name="Wang R."/>
        </authorList>
    </citation>
    <scope>NUCLEOTIDE SEQUENCE [LARGE SCALE GENOMIC DNA]</scope>
    <source>
        <strain evidence="4 5">Q22</strain>
    </source>
</reference>
<feature type="region of interest" description="Disordered" evidence="1">
    <location>
        <begin position="635"/>
        <end position="683"/>
    </location>
</feature>
<feature type="transmembrane region" description="Helical" evidence="2">
    <location>
        <begin position="295"/>
        <end position="314"/>
    </location>
</feature>
<feature type="transmembrane region" description="Helical" evidence="2">
    <location>
        <begin position="141"/>
        <end position="162"/>
    </location>
</feature>